<organism evidence="2 3">
    <name type="scientific">[Emmonsia] crescens</name>
    <dbReference type="NCBI Taxonomy" id="73230"/>
    <lineage>
        <taxon>Eukaryota</taxon>
        <taxon>Fungi</taxon>
        <taxon>Dikarya</taxon>
        <taxon>Ascomycota</taxon>
        <taxon>Pezizomycotina</taxon>
        <taxon>Eurotiomycetes</taxon>
        <taxon>Eurotiomycetidae</taxon>
        <taxon>Onygenales</taxon>
        <taxon>Ajellomycetaceae</taxon>
        <taxon>Emergomyces</taxon>
    </lineage>
</organism>
<feature type="compositionally biased region" description="Acidic residues" evidence="1">
    <location>
        <begin position="51"/>
        <end position="67"/>
    </location>
</feature>
<comment type="caution">
    <text evidence="2">The sequence shown here is derived from an EMBL/GenBank/DDBJ whole genome shotgun (WGS) entry which is preliminary data.</text>
</comment>
<proteinExistence type="predicted"/>
<gene>
    <name evidence="2" type="ORF">GX50_03884</name>
</gene>
<feature type="region of interest" description="Disordered" evidence="1">
    <location>
        <begin position="44"/>
        <end position="77"/>
    </location>
</feature>
<reference evidence="2 3" key="1">
    <citation type="submission" date="2017-10" db="EMBL/GenBank/DDBJ databases">
        <title>Comparative genomics in systemic dimorphic fungi from Ajellomycetaceae.</title>
        <authorList>
            <person name="Munoz J.F."/>
            <person name="Mcewen J.G."/>
            <person name="Clay O.K."/>
            <person name="Cuomo C.A."/>
        </authorList>
    </citation>
    <scope>NUCLEOTIDE SEQUENCE [LARGE SCALE GENOMIC DNA]</scope>
    <source>
        <strain evidence="2 3">UAMH4076</strain>
    </source>
</reference>
<dbReference type="EMBL" id="PDND01000066">
    <property type="protein sequence ID" value="PGH33331.1"/>
    <property type="molecule type" value="Genomic_DNA"/>
</dbReference>
<name>A0A2B7ZIZ9_9EURO</name>
<dbReference type="STRING" id="73230.A0A2B7ZIZ9"/>
<dbReference type="VEuPathDB" id="FungiDB:EMCG_04727"/>
<sequence length="124" mass="13546">MTEVTSASDTDTASFTTLLNTVLSFTLSSTDVCEDFDNNLVSMFHNNSEDEKGDDDDDDDDNDDNDDNASNIETDIEKKSDVSLSIQNCLKLINTIIAQTSDSMQSVINVKKLFTAAAYNEALA</sequence>
<evidence type="ECO:0000313" key="2">
    <source>
        <dbReference type="EMBL" id="PGH33331.1"/>
    </source>
</evidence>
<dbReference type="Proteomes" id="UP000226031">
    <property type="component" value="Unassembled WGS sequence"/>
</dbReference>
<keyword evidence="3" id="KW-1185">Reference proteome</keyword>
<protein>
    <submittedName>
        <fullName evidence="2">Uncharacterized protein</fullName>
    </submittedName>
</protein>
<evidence type="ECO:0000313" key="3">
    <source>
        <dbReference type="Proteomes" id="UP000226031"/>
    </source>
</evidence>
<accession>A0A2B7ZIZ9</accession>
<evidence type="ECO:0000256" key="1">
    <source>
        <dbReference type="SAM" id="MobiDB-lite"/>
    </source>
</evidence>
<dbReference type="AlphaFoldDB" id="A0A2B7ZIZ9"/>